<keyword evidence="3 11" id="KW-0328">Glycosyltransferase</keyword>
<name>A0ABT0YEY0_9ACTN</name>
<evidence type="ECO:0000256" key="3">
    <source>
        <dbReference type="ARBA" id="ARBA00022676"/>
    </source>
</evidence>
<comment type="function">
    <text evidence="6">Catalyzes the glycosylation of 4,4'-diaponeurosporenoate, i.e. the esterification of glucose at the C1'' position with the carboxyl group of 4,4'-diaponeurosporenic acid, to form glycosyl-4,4'-diaponeurosporenoate. This is a step in the biosynthesis of staphyloxanthin, an orange pigment present in most staphylococci strains.</text>
</comment>
<dbReference type="PANTHER" id="PTHR43646">
    <property type="entry name" value="GLYCOSYLTRANSFERASE"/>
    <property type="match status" value="1"/>
</dbReference>
<dbReference type="PANTHER" id="PTHR43646:SF2">
    <property type="entry name" value="GLYCOSYLTRANSFERASE 2-LIKE DOMAIN-CONTAINING PROTEIN"/>
    <property type="match status" value="1"/>
</dbReference>
<organism evidence="11 12">
    <name type="scientific">Paractinoplanes hotanensis</name>
    <dbReference type="NCBI Taxonomy" id="2906497"/>
    <lineage>
        <taxon>Bacteria</taxon>
        <taxon>Bacillati</taxon>
        <taxon>Actinomycetota</taxon>
        <taxon>Actinomycetes</taxon>
        <taxon>Micromonosporales</taxon>
        <taxon>Micromonosporaceae</taxon>
        <taxon>Paractinoplanes</taxon>
    </lineage>
</organism>
<protein>
    <recommendedName>
        <fullName evidence="9">4,4'-diaponeurosporenoate glycosyltransferase</fullName>
    </recommendedName>
</protein>
<keyword evidence="4 11" id="KW-0808">Transferase</keyword>
<keyword evidence="2" id="KW-1003">Cell membrane</keyword>
<comment type="subcellular location">
    <subcellularLocation>
        <location evidence="1">Cell membrane</location>
    </subcellularLocation>
</comment>
<evidence type="ECO:0000256" key="5">
    <source>
        <dbReference type="ARBA" id="ARBA00023136"/>
    </source>
</evidence>
<keyword evidence="5" id="KW-0472">Membrane</keyword>
<dbReference type="Proteomes" id="UP001523216">
    <property type="component" value="Unassembled WGS sequence"/>
</dbReference>
<dbReference type="InterPro" id="IPR029044">
    <property type="entry name" value="Nucleotide-diphossugar_trans"/>
</dbReference>
<accession>A0ABT0YEY0</accession>
<evidence type="ECO:0000256" key="6">
    <source>
        <dbReference type="ARBA" id="ARBA00037281"/>
    </source>
</evidence>
<comment type="pathway">
    <text evidence="7">Carotenoid biosynthesis; staphyloxanthin biosynthesis; staphyloxanthin from farnesyl diphosphate: step 4/5.</text>
</comment>
<sequence length="220" mass="22598">MNRIAVVVPAHNEHDLLPLCLAALTAATAPVPVEIIVVADACADDTAALAAGAGATVLTLDAGNVGRARAAGMDHALRYGPDGLWLATTDADSRVAPEWLLWHRTHAAAGADLLAGTVMVDDWAAWPAALPGLYDSRYATTDAHVHGANLGISAATYRAVGGFRPIGHDEDRDLIARVRAAGHRVVSDATCPVVTSARPDGRAPLGFSAHLTGLASTLAA</sequence>
<dbReference type="RefSeq" id="WP_251804355.1">
    <property type="nucleotide sequence ID" value="NZ_JAMQOL010000080.1"/>
</dbReference>
<keyword evidence="12" id="KW-1185">Reference proteome</keyword>
<comment type="caution">
    <text evidence="11">The sequence shown here is derived from an EMBL/GenBank/DDBJ whole genome shotgun (WGS) entry which is preliminary data.</text>
</comment>
<evidence type="ECO:0000259" key="10">
    <source>
        <dbReference type="Pfam" id="PF00535"/>
    </source>
</evidence>
<evidence type="ECO:0000256" key="2">
    <source>
        <dbReference type="ARBA" id="ARBA00022475"/>
    </source>
</evidence>
<dbReference type="Gene3D" id="3.90.550.10">
    <property type="entry name" value="Spore Coat Polysaccharide Biosynthesis Protein SpsA, Chain A"/>
    <property type="match status" value="1"/>
</dbReference>
<reference evidence="11 12" key="1">
    <citation type="submission" date="2022-06" db="EMBL/GenBank/DDBJ databases">
        <title>Actinoplanes abujensis sp. nov., isolated from Nigerian arid soil.</title>
        <authorList>
            <person name="Ding P."/>
        </authorList>
    </citation>
    <scope>NUCLEOTIDE SEQUENCE [LARGE SCALE GENOMIC DNA]</scope>
    <source>
        <strain evidence="12">TRM88002</strain>
    </source>
</reference>
<evidence type="ECO:0000256" key="9">
    <source>
        <dbReference type="ARBA" id="ARBA00040345"/>
    </source>
</evidence>
<feature type="domain" description="Glycosyltransferase 2-like" evidence="10">
    <location>
        <begin position="6"/>
        <end position="130"/>
    </location>
</feature>
<dbReference type="SUPFAM" id="SSF53448">
    <property type="entry name" value="Nucleotide-diphospho-sugar transferases"/>
    <property type="match status" value="1"/>
</dbReference>
<dbReference type="GO" id="GO:0016757">
    <property type="term" value="F:glycosyltransferase activity"/>
    <property type="evidence" value="ECO:0007669"/>
    <property type="project" value="UniProtKB-KW"/>
</dbReference>
<proteinExistence type="inferred from homology"/>
<evidence type="ECO:0000313" key="12">
    <source>
        <dbReference type="Proteomes" id="UP001523216"/>
    </source>
</evidence>
<evidence type="ECO:0000256" key="8">
    <source>
        <dbReference type="ARBA" id="ARBA00038120"/>
    </source>
</evidence>
<evidence type="ECO:0000256" key="1">
    <source>
        <dbReference type="ARBA" id="ARBA00004236"/>
    </source>
</evidence>
<gene>
    <name evidence="11" type="ORF">LXN57_44480</name>
</gene>
<dbReference type="EMBL" id="JAMQOL010000080">
    <property type="protein sequence ID" value="MCM4084610.1"/>
    <property type="molecule type" value="Genomic_DNA"/>
</dbReference>
<dbReference type="InterPro" id="IPR001173">
    <property type="entry name" value="Glyco_trans_2-like"/>
</dbReference>
<evidence type="ECO:0000256" key="7">
    <source>
        <dbReference type="ARBA" id="ARBA00037904"/>
    </source>
</evidence>
<comment type="similarity">
    <text evidence="8">Belongs to the glycosyltransferase 2 family. CrtQ subfamily.</text>
</comment>
<dbReference type="Pfam" id="PF00535">
    <property type="entry name" value="Glycos_transf_2"/>
    <property type="match status" value="1"/>
</dbReference>
<evidence type="ECO:0000313" key="11">
    <source>
        <dbReference type="EMBL" id="MCM4084610.1"/>
    </source>
</evidence>
<evidence type="ECO:0000256" key="4">
    <source>
        <dbReference type="ARBA" id="ARBA00022679"/>
    </source>
</evidence>